<dbReference type="SMART" id="SM01260">
    <property type="entry name" value="LANC_like"/>
    <property type="match status" value="1"/>
</dbReference>
<keyword evidence="1" id="KW-0862">Zinc</keyword>
<evidence type="ECO:0000256" key="1">
    <source>
        <dbReference type="PIRSR" id="PIRSR607822-1"/>
    </source>
</evidence>
<keyword evidence="3" id="KW-1185">Reference proteome</keyword>
<protein>
    <submittedName>
        <fullName evidence="2">Lanthionine synthetase</fullName>
    </submittedName>
</protein>
<dbReference type="Pfam" id="PF05147">
    <property type="entry name" value="LANC_like"/>
    <property type="match status" value="1"/>
</dbReference>
<comment type="caution">
    <text evidence="2">The sequence shown here is derived from an EMBL/GenBank/DDBJ whole genome shotgun (WGS) entry which is preliminary data.</text>
</comment>
<dbReference type="GO" id="GO:0031179">
    <property type="term" value="P:peptide modification"/>
    <property type="evidence" value="ECO:0007669"/>
    <property type="project" value="InterPro"/>
</dbReference>
<dbReference type="AlphaFoldDB" id="A0A927AQ32"/>
<dbReference type="EMBL" id="JACWZY010000002">
    <property type="protein sequence ID" value="MBD2699536.1"/>
    <property type="molecule type" value="Genomic_DNA"/>
</dbReference>
<gene>
    <name evidence="2" type="ORF">IC229_02735</name>
</gene>
<dbReference type="GO" id="GO:0046872">
    <property type="term" value="F:metal ion binding"/>
    <property type="evidence" value="ECO:0007669"/>
    <property type="project" value="UniProtKB-KW"/>
</dbReference>
<evidence type="ECO:0000313" key="3">
    <source>
        <dbReference type="Proteomes" id="UP000598820"/>
    </source>
</evidence>
<evidence type="ECO:0000313" key="2">
    <source>
        <dbReference type="EMBL" id="MBD2699536.1"/>
    </source>
</evidence>
<accession>A0A927AQ32</accession>
<organism evidence="2 3">
    <name type="scientific">Spirosoma profusum</name>
    <dbReference type="NCBI Taxonomy" id="2771354"/>
    <lineage>
        <taxon>Bacteria</taxon>
        <taxon>Pseudomonadati</taxon>
        <taxon>Bacteroidota</taxon>
        <taxon>Cytophagia</taxon>
        <taxon>Cytophagales</taxon>
        <taxon>Cytophagaceae</taxon>
        <taxon>Spirosoma</taxon>
    </lineage>
</organism>
<dbReference type="SUPFAM" id="SSF158745">
    <property type="entry name" value="LanC-like"/>
    <property type="match status" value="1"/>
</dbReference>
<dbReference type="Proteomes" id="UP000598820">
    <property type="component" value="Unassembled WGS sequence"/>
</dbReference>
<feature type="binding site" evidence="1">
    <location>
        <position position="313"/>
    </location>
    <ligand>
        <name>Zn(2+)</name>
        <dbReference type="ChEBI" id="CHEBI:29105"/>
    </ligand>
</feature>
<dbReference type="PRINTS" id="PR01950">
    <property type="entry name" value="LANCSUPER"/>
</dbReference>
<feature type="binding site" evidence="1">
    <location>
        <position position="314"/>
    </location>
    <ligand>
        <name>Zn(2+)</name>
        <dbReference type="ChEBI" id="CHEBI:29105"/>
    </ligand>
</feature>
<dbReference type="PRINTS" id="PR01955">
    <property type="entry name" value="LANCFRANKIA"/>
</dbReference>
<dbReference type="Gene3D" id="1.50.10.20">
    <property type="match status" value="1"/>
</dbReference>
<dbReference type="RefSeq" id="WP_190885395.1">
    <property type="nucleotide sequence ID" value="NZ_JACWZY010000002.1"/>
</dbReference>
<dbReference type="InterPro" id="IPR007822">
    <property type="entry name" value="LANC-like"/>
</dbReference>
<sequence length="401" mass="44284">MNSSILLPASSNVAILDRIYQHIVSQPIDDNVSLLGGQMGFALFEAYAQSIHKQSDDSRIWERITTSLAAIQTGELNHAFAGGISGVAWGFLHLMNHGLLPADDLDAQDIVADLDGPLFEMSMASLQSGDFDYLHGGLSAGLYYLERQPSPIIARYVAEMVDTLSATAIRFPNGDITWPFHDTFNRNPEGGTLYNPSLSHGTASIVSILSLFYERGYARQQCAELIHGTLQWMESIRNQSGISVFPTMVLENRQEKNSRLAWCYGDMGIANAFWLCGQKLKNAHWQSIALETMLKTAQRRELAETAVKDAGICHGAAGAAHIFRRFAQKTHHPLFTEAADYWLQQTAQYTLPETDENVFLAFDQGALVPNLGILDGESSVGLVLLADLGVPTYWERFLLLS</sequence>
<feature type="binding site" evidence="1">
    <location>
        <position position="263"/>
    </location>
    <ligand>
        <name>Zn(2+)</name>
        <dbReference type="ChEBI" id="CHEBI:29105"/>
    </ligand>
</feature>
<reference evidence="2" key="1">
    <citation type="submission" date="2020-09" db="EMBL/GenBank/DDBJ databases">
        <authorList>
            <person name="Kim M.K."/>
        </authorList>
    </citation>
    <scope>NUCLEOTIDE SEQUENCE</scope>
    <source>
        <strain evidence="2">BT702</strain>
    </source>
</reference>
<keyword evidence="1" id="KW-0479">Metal-binding</keyword>
<proteinExistence type="predicted"/>
<name>A0A927AQ32_9BACT</name>